<name>A0ABU0GTJ3_9BACL</name>
<reference evidence="2 3" key="1">
    <citation type="submission" date="2023-07" db="EMBL/GenBank/DDBJ databases">
        <title>Genomic Encyclopedia of Type Strains, Phase IV (KMG-IV): sequencing the most valuable type-strain genomes for metagenomic binning, comparative biology and taxonomic classification.</title>
        <authorList>
            <person name="Goeker M."/>
        </authorList>
    </citation>
    <scope>NUCLEOTIDE SEQUENCE [LARGE SCALE GENOMIC DNA]</scope>
    <source>
        <strain evidence="2 3">DSM 16419</strain>
    </source>
</reference>
<feature type="domain" description="MEDS" evidence="1">
    <location>
        <begin position="19"/>
        <end position="171"/>
    </location>
</feature>
<organism evidence="2 3">
    <name type="scientific">Planomicrobium stackebrandtii</name>
    <dbReference type="NCBI Taxonomy" id="253160"/>
    <lineage>
        <taxon>Bacteria</taxon>
        <taxon>Bacillati</taxon>
        <taxon>Bacillota</taxon>
        <taxon>Bacilli</taxon>
        <taxon>Bacillales</taxon>
        <taxon>Caryophanaceae</taxon>
        <taxon>Planomicrobium</taxon>
    </lineage>
</organism>
<proteinExistence type="predicted"/>
<sequence>MRKEIKDIQDTLQTSEGAHVFYYVNELECYIYNAVSYIVAGIERGDQVLFIESERIYPMILKRVEELVSDEQLKNIHHVNNFKFYWETGNFHPPTVLDYFSHLISPFMENELSFRTWVHVEWREEDEITKDIEEYEIAVDKLIPRIKAISICAYDAPRVSDELKEALMNCHGFLMTDEDIMPIQR</sequence>
<comment type="caution">
    <text evidence="2">The sequence shown here is derived from an EMBL/GenBank/DDBJ whole genome shotgun (WGS) entry which is preliminary data.</text>
</comment>
<gene>
    <name evidence="2" type="ORF">QOZ98_001512</name>
</gene>
<dbReference type="InterPro" id="IPR025847">
    <property type="entry name" value="MEDS_domain"/>
</dbReference>
<dbReference type="Proteomes" id="UP001241988">
    <property type="component" value="Unassembled WGS sequence"/>
</dbReference>
<keyword evidence="3" id="KW-1185">Reference proteome</keyword>
<accession>A0ABU0GTJ3</accession>
<dbReference type="EMBL" id="JAUSWB010000003">
    <property type="protein sequence ID" value="MDQ0428686.1"/>
    <property type="molecule type" value="Genomic_DNA"/>
</dbReference>
<protein>
    <recommendedName>
        <fullName evidence="1">MEDS domain-containing protein</fullName>
    </recommendedName>
</protein>
<dbReference type="Pfam" id="PF14417">
    <property type="entry name" value="MEDS"/>
    <property type="match status" value="1"/>
</dbReference>
<evidence type="ECO:0000313" key="2">
    <source>
        <dbReference type="EMBL" id="MDQ0428686.1"/>
    </source>
</evidence>
<evidence type="ECO:0000259" key="1">
    <source>
        <dbReference type="Pfam" id="PF14417"/>
    </source>
</evidence>
<dbReference type="RefSeq" id="WP_308786847.1">
    <property type="nucleotide sequence ID" value="NZ_JAUSWB010000003.1"/>
</dbReference>
<evidence type="ECO:0000313" key="3">
    <source>
        <dbReference type="Proteomes" id="UP001241988"/>
    </source>
</evidence>